<feature type="domain" description="PH" evidence="1">
    <location>
        <begin position="1"/>
        <end position="44"/>
    </location>
</feature>
<dbReference type="InParanoid" id="A0A0R0H0V5"/>
<dbReference type="EMBL" id="CM000845">
    <property type="protein sequence ID" value="KRH24300.1"/>
    <property type="molecule type" value="Genomic_DNA"/>
</dbReference>
<dbReference type="PANTHER" id="PTHR37610">
    <property type="entry name" value="CCHC-TYPE DOMAIN-CONTAINING PROTEIN"/>
    <property type="match status" value="1"/>
</dbReference>
<dbReference type="InterPro" id="IPR001849">
    <property type="entry name" value="PH_domain"/>
</dbReference>
<sequence length="78" mass="8579">MGAMDDSNPFLIQPSDNPGLSLVTHPLSDENYNSWKKAIKMALLGKNKFGFVDGSILEPPLEHSSHALWQQNDNIVAS</sequence>
<dbReference type="EnsemblPlants" id="KRH24300">
    <property type="protein sequence ID" value="KRH24300"/>
    <property type="gene ID" value="GLYMA_12G032100"/>
</dbReference>
<dbReference type="AlphaFoldDB" id="A0A0R0H0V5"/>
<evidence type="ECO:0000313" key="4">
    <source>
        <dbReference type="Proteomes" id="UP000008827"/>
    </source>
</evidence>
<name>A0A0R0H0V5_SOYBN</name>
<dbReference type="OMA" id="QNDNIVA"/>
<reference evidence="2 3" key="1">
    <citation type="journal article" date="2010" name="Nature">
        <title>Genome sequence of the palaeopolyploid soybean.</title>
        <authorList>
            <person name="Schmutz J."/>
            <person name="Cannon S.B."/>
            <person name="Schlueter J."/>
            <person name="Ma J."/>
            <person name="Mitros T."/>
            <person name="Nelson W."/>
            <person name="Hyten D.L."/>
            <person name="Song Q."/>
            <person name="Thelen J.J."/>
            <person name="Cheng J."/>
            <person name="Xu D."/>
            <person name="Hellsten U."/>
            <person name="May G.D."/>
            <person name="Yu Y."/>
            <person name="Sakurai T."/>
            <person name="Umezawa T."/>
            <person name="Bhattacharyya M.K."/>
            <person name="Sandhu D."/>
            <person name="Valliyodan B."/>
            <person name="Lindquist E."/>
            <person name="Peto M."/>
            <person name="Grant D."/>
            <person name="Shu S."/>
            <person name="Goodstein D."/>
            <person name="Barry K."/>
            <person name="Futrell-Griggs M."/>
            <person name="Abernathy B."/>
            <person name="Du J."/>
            <person name="Tian Z."/>
            <person name="Zhu L."/>
            <person name="Gill N."/>
            <person name="Joshi T."/>
            <person name="Libault M."/>
            <person name="Sethuraman A."/>
            <person name="Zhang X.-C."/>
            <person name="Shinozaki K."/>
            <person name="Nguyen H.T."/>
            <person name="Wing R.A."/>
            <person name="Cregan P."/>
            <person name="Specht J."/>
            <person name="Grimwood J."/>
            <person name="Rokhsar D."/>
            <person name="Stacey G."/>
            <person name="Shoemaker R.C."/>
            <person name="Jackson S.A."/>
        </authorList>
    </citation>
    <scope>NUCLEOTIDE SEQUENCE</scope>
    <source>
        <strain evidence="3">cv. Williams 82</strain>
        <tissue evidence="2">Callus</tissue>
    </source>
</reference>
<dbReference type="PANTHER" id="PTHR37610:SF97">
    <property type="entry name" value="RETROTRANSPOSON GAG DOMAIN-CONTAINING PROTEIN"/>
    <property type="match status" value="1"/>
</dbReference>
<gene>
    <name evidence="2" type="ORF">GLYMA_12G032100</name>
</gene>
<dbReference type="PROSITE" id="PS50003">
    <property type="entry name" value="PH_DOMAIN"/>
    <property type="match status" value="1"/>
</dbReference>
<proteinExistence type="predicted"/>
<dbReference type="Proteomes" id="UP000008827">
    <property type="component" value="Chromosome 12"/>
</dbReference>
<dbReference type="Pfam" id="PF14244">
    <property type="entry name" value="Retrotran_gag_3"/>
    <property type="match status" value="1"/>
</dbReference>
<dbReference type="Gramene" id="KRH24300">
    <property type="protein sequence ID" value="KRH24300"/>
    <property type="gene ID" value="GLYMA_12G032100"/>
</dbReference>
<reference evidence="2" key="3">
    <citation type="submission" date="2018-07" db="EMBL/GenBank/DDBJ databases">
        <title>WGS assembly of Glycine max.</title>
        <authorList>
            <person name="Schmutz J."/>
            <person name="Cannon S."/>
            <person name="Schlueter J."/>
            <person name="Ma J."/>
            <person name="Mitros T."/>
            <person name="Nelson W."/>
            <person name="Hyten D."/>
            <person name="Song Q."/>
            <person name="Thelen J."/>
            <person name="Cheng J."/>
            <person name="Xu D."/>
            <person name="Hellsten U."/>
            <person name="May G."/>
            <person name="Yu Y."/>
            <person name="Sakurai T."/>
            <person name="Umezawa T."/>
            <person name="Bhattacharyya M."/>
            <person name="Sandhu D."/>
            <person name="Valliyodan B."/>
            <person name="Lindquist E."/>
            <person name="Peto M."/>
            <person name="Grant D."/>
            <person name="Shu S."/>
            <person name="Goodstein D."/>
            <person name="Barry K."/>
            <person name="Futrell-Griggs M."/>
            <person name="Abernathy B."/>
            <person name="Du J."/>
            <person name="Tian Z."/>
            <person name="Zhu L."/>
            <person name="Gill N."/>
            <person name="Joshi T."/>
            <person name="Libault M."/>
            <person name="Sethuraman A."/>
            <person name="Zhang X."/>
            <person name="Shinozaki K."/>
            <person name="Nguyen H."/>
            <person name="Wing R."/>
            <person name="Cregan P."/>
            <person name="Specht J."/>
            <person name="Grimwood J."/>
            <person name="Rokhsar D."/>
            <person name="Stacey G."/>
            <person name="Shoemaker R."/>
            <person name="Jackson S."/>
        </authorList>
    </citation>
    <scope>NUCLEOTIDE SEQUENCE</scope>
    <source>
        <tissue evidence="2">Callus</tissue>
    </source>
</reference>
<reference evidence="3" key="2">
    <citation type="submission" date="2018-02" db="UniProtKB">
        <authorList>
            <consortium name="EnsemblPlants"/>
        </authorList>
    </citation>
    <scope>IDENTIFICATION</scope>
    <source>
        <strain evidence="3">Williams 82</strain>
    </source>
</reference>
<dbReference type="InterPro" id="IPR029472">
    <property type="entry name" value="Copia-like_N"/>
</dbReference>
<accession>A0A0R0H0V5</accession>
<keyword evidence="4" id="KW-1185">Reference proteome</keyword>
<evidence type="ECO:0000313" key="2">
    <source>
        <dbReference type="EMBL" id="KRH24300.1"/>
    </source>
</evidence>
<organism evidence="2">
    <name type="scientific">Glycine max</name>
    <name type="common">Soybean</name>
    <name type="synonym">Glycine hispida</name>
    <dbReference type="NCBI Taxonomy" id="3847"/>
    <lineage>
        <taxon>Eukaryota</taxon>
        <taxon>Viridiplantae</taxon>
        <taxon>Streptophyta</taxon>
        <taxon>Embryophyta</taxon>
        <taxon>Tracheophyta</taxon>
        <taxon>Spermatophyta</taxon>
        <taxon>Magnoliopsida</taxon>
        <taxon>eudicotyledons</taxon>
        <taxon>Gunneridae</taxon>
        <taxon>Pentapetalae</taxon>
        <taxon>rosids</taxon>
        <taxon>fabids</taxon>
        <taxon>Fabales</taxon>
        <taxon>Fabaceae</taxon>
        <taxon>Papilionoideae</taxon>
        <taxon>50 kb inversion clade</taxon>
        <taxon>NPAAA clade</taxon>
        <taxon>indigoferoid/millettioid clade</taxon>
        <taxon>Phaseoleae</taxon>
        <taxon>Glycine</taxon>
        <taxon>Glycine subgen. Soja</taxon>
    </lineage>
</organism>
<evidence type="ECO:0000259" key="1">
    <source>
        <dbReference type="PROSITE" id="PS50003"/>
    </source>
</evidence>
<evidence type="ECO:0000313" key="3">
    <source>
        <dbReference type="EnsemblPlants" id="KRH24300"/>
    </source>
</evidence>
<protein>
    <recommendedName>
        <fullName evidence="1">PH domain-containing protein</fullName>
    </recommendedName>
</protein>